<dbReference type="RefSeq" id="WP_168876517.1">
    <property type="nucleotide sequence ID" value="NZ_JABAIM010000001.1"/>
</dbReference>
<protein>
    <recommendedName>
        <fullName evidence="3">Cofactor-independent phosphoglycerate mutase</fullName>
    </recommendedName>
</protein>
<reference evidence="1 2" key="1">
    <citation type="submission" date="2020-04" db="EMBL/GenBank/DDBJ databases">
        <title>Draft genome of Leeia sp. IMCC25680.</title>
        <authorList>
            <person name="Song J."/>
            <person name="Cho J.-C."/>
        </authorList>
    </citation>
    <scope>NUCLEOTIDE SEQUENCE [LARGE SCALE GENOMIC DNA]</scope>
    <source>
        <strain evidence="1 2">IMCC25680</strain>
    </source>
</reference>
<sequence>MKLNLYLPGLCWADADPALYQQLPTPALDLLFRRARHRPLGLDGLAVLADRLGLPQPLPHAALSALGLGLDAGEGHWLHADPVSLQPSRGELILLDSSQFSLSRDESDALLAALNTHFADDGLQFVAADATRWFLRLPSAPAMHTTPLLQVLGRDIHPRLPQGEQAMHWHRLLNELQMLLYQHPVNDVRDRQGDPLLHSVWLWGEGALPPAQPSKHALQLWADAPLWQGIARWQQRPIQPLPADGTRWLASTPTGEHLLVLPQLQAATAWQDGWQWREGLLQLEQRWFAPLWQALCKGHVQQLNLLWEGPHGLVGSSLTPAVRWRVWQRSRPWHQLRITLEHSTTLAPALALDWH</sequence>
<evidence type="ECO:0008006" key="3">
    <source>
        <dbReference type="Google" id="ProtNLM"/>
    </source>
</evidence>
<dbReference type="Pfam" id="PF10143">
    <property type="entry name" value="PhosphMutase"/>
    <property type="match status" value="1"/>
</dbReference>
<dbReference type="InterPro" id="IPR004456">
    <property type="entry name" value="Pglycerate_mutase_ApgM"/>
</dbReference>
<dbReference type="AlphaFoldDB" id="A0A847S543"/>
<proteinExistence type="predicted"/>
<dbReference type="GO" id="GO:0004619">
    <property type="term" value="F:phosphoglycerate mutase activity"/>
    <property type="evidence" value="ECO:0007669"/>
    <property type="project" value="InterPro"/>
</dbReference>
<accession>A0A847S543</accession>
<organism evidence="1 2">
    <name type="scientific">Leeia aquatica</name>
    <dbReference type="NCBI Taxonomy" id="2725557"/>
    <lineage>
        <taxon>Bacteria</taxon>
        <taxon>Pseudomonadati</taxon>
        <taxon>Pseudomonadota</taxon>
        <taxon>Betaproteobacteria</taxon>
        <taxon>Neisseriales</taxon>
        <taxon>Leeiaceae</taxon>
        <taxon>Leeia</taxon>
    </lineage>
</organism>
<evidence type="ECO:0000313" key="1">
    <source>
        <dbReference type="EMBL" id="NLR74944.1"/>
    </source>
</evidence>
<dbReference type="PIRSF" id="PIRSF015283">
    <property type="entry name" value="Regulatory_RpfE"/>
    <property type="match status" value="1"/>
</dbReference>
<dbReference type="Proteomes" id="UP000587991">
    <property type="component" value="Unassembled WGS sequence"/>
</dbReference>
<dbReference type="InterPro" id="IPR016631">
    <property type="entry name" value="Regulatory_RpfE"/>
</dbReference>
<gene>
    <name evidence="1" type="ORF">HF682_07215</name>
</gene>
<evidence type="ECO:0000313" key="2">
    <source>
        <dbReference type="Proteomes" id="UP000587991"/>
    </source>
</evidence>
<name>A0A847S543_9NEIS</name>
<keyword evidence="2" id="KW-1185">Reference proteome</keyword>
<comment type="caution">
    <text evidence="1">The sequence shown here is derived from an EMBL/GenBank/DDBJ whole genome shotgun (WGS) entry which is preliminary data.</text>
</comment>
<dbReference type="EMBL" id="JABAIM010000001">
    <property type="protein sequence ID" value="NLR74944.1"/>
    <property type="molecule type" value="Genomic_DNA"/>
</dbReference>